<feature type="transmembrane region" description="Helical" evidence="1">
    <location>
        <begin position="6"/>
        <end position="23"/>
    </location>
</feature>
<keyword evidence="1" id="KW-1133">Transmembrane helix</keyword>
<organism evidence="2 3">
    <name type="scientific">Gottfriedia solisilvae</name>
    <dbReference type="NCBI Taxonomy" id="1516104"/>
    <lineage>
        <taxon>Bacteria</taxon>
        <taxon>Bacillati</taxon>
        <taxon>Bacillota</taxon>
        <taxon>Bacilli</taxon>
        <taxon>Bacillales</taxon>
        <taxon>Bacillaceae</taxon>
        <taxon>Gottfriedia</taxon>
    </lineage>
</organism>
<protein>
    <submittedName>
        <fullName evidence="2">Uncharacterized protein</fullName>
    </submittedName>
</protein>
<sequence length="66" mass="7875">MKPLIAVLYISFGLIIVTLTYFENFSGPKYITDIGWFLVIFGLFYPYYSKVVNYFKLEFKEEKKDI</sequence>
<dbReference type="AlphaFoldDB" id="A0A8J3ADN4"/>
<evidence type="ECO:0000256" key="1">
    <source>
        <dbReference type="SAM" id="Phobius"/>
    </source>
</evidence>
<dbReference type="RefSeq" id="WP_087999178.1">
    <property type="nucleotide sequence ID" value="NZ_BMHB01000001.1"/>
</dbReference>
<keyword evidence="1" id="KW-0812">Transmembrane</keyword>
<keyword evidence="1" id="KW-0472">Membrane</keyword>
<dbReference type="EMBL" id="BMHB01000001">
    <property type="protein sequence ID" value="GGI11765.1"/>
    <property type="molecule type" value="Genomic_DNA"/>
</dbReference>
<dbReference type="OrthoDB" id="2908346at2"/>
<keyword evidence="3" id="KW-1185">Reference proteome</keyword>
<proteinExistence type="predicted"/>
<gene>
    <name evidence="2" type="ORF">GCM10007380_09480</name>
</gene>
<feature type="transmembrane region" description="Helical" evidence="1">
    <location>
        <begin position="30"/>
        <end position="48"/>
    </location>
</feature>
<dbReference type="Proteomes" id="UP000626244">
    <property type="component" value="Unassembled WGS sequence"/>
</dbReference>
<evidence type="ECO:0000313" key="2">
    <source>
        <dbReference type="EMBL" id="GGI11765.1"/>
    </source>
</evidence>
<name>A0A8J3ADN4_9BACI</name>
<reference evidence="3" key="1">
    <citation type="journal article" date="2019" name="Int. J. Syst. Evol. Microbiol.">
        <title>The Global Catalogue of Microorganisms (GCM) 10K type strain sequencing project: providing services to taxonomists for standard genome sequencing and annotation.</title>
        <authorList>
            <consortium name="The Broad Institute Genomics Platform"/>
            <consortium name="The Broad Institute Genome Sequencing Center for Infectious Disease"/>
            <person name="Wu L."/>
            <person name="Ma J."/>
        </authorList>
    </citation>
    <scope>NUCLEOTIDE SEQUENCE [LARGE SCALE GENOMIC DNA]</scope>
    <source>
        <strain evidence="3">CGMCC 1.14993</strain>
    </source>
</reference>
<evidence type="ECO:0000313" key="3">
    <source>
        <dbReference type="Proteomes" id="UP000626244"/>
    </source>
</evidence>
<accession>A0A8J3ADN4</accession>
<comment type="caution">
    <text evidence="2">The sequence shown here is derived from an EMBL/GenBank/DDBJ whole genome shotgun (WGS) entry which is preliminary data.</text>
</comment>